<dbReference type="Pfam" id="PF08327">
    <property type="entry name" value="AHSA1"/>
    <property type="match status" value="1"/>
</dbReference>
<keyword evidence="4" id="KW-1185">Reference proteome</keyword>
<dbReference type="Proteomes" id="UP001499854">
    <property type="component" value="Unassembled WGS sequence"/>
</dbReference>
<feature type="domain" description="Activator of Hsp90 ATPase homologue 1/2-like C-terminal" evidence="2">
    <location>
        <begin position="16"/>
        <end position="156"/>
    </location>
</feature>
<evidence type="ECO:0000313" key="4">
    <source>
        <dbReference type="Proteomes" id="UP001499854"/>
    </source>
</evidence>
<dbReference type="Gene3D" id="3.30.530.20">
    <property type="match status" value="1"/>
</dbReference>
<sequence length="160" mass="17840">MTTEPRKATIEQDYPATPERVWELWTTASGIERWWAPDGFEVRVDHLDLRPGGTLTYTMTATGPDQVAFMEGAGLPLSTTSTKTFTIVEPHSRLAYTTLADFIPGVTPYEFLTEVELTPRDGGVHVTMTVDEMHDEEWTQRLVGGRQNELANLGKLVGQS</sequence>
<evidence type="ECO:0000256" key="1">
    <source>
        <dbReference type="ARBA" id="ARBA00006817"/>
    </source>
</evidence>
<dbReference type="InterPro" id="IPR013538">
    <property type="entry name" value="ASHA1/2-like_C"/>
</dbReference>
<accession>A0ABP5D3Z0</accession>
<organism evidence="3 4">
    <name type="scientific">Catenulispora subtropica</name>
    <dbReference type="NCBI Taxonomy" id="450798"/>
    <lineage>
        <taxon>Bacteria</taxon>
        <taxon>Bacillati</taxon>
        <taxon>Actinomycetota</taxon>
        <taxon>Actinomycetes</taxon>
        <taxon>Catenulisporales</taxon>
        <taxon>Catenulisporaceae</taxon>
        <taxon>Catenulispora</taxon>
    </lineage>
</organism>
<comment type="similarity">
    <text evidence="1">Belongs to the AHA1 family.</text>
</comment>
<name>A0ABP5D3Z0_9ACTN</name>
<protein>
    <recommendedName>
        <fullName evidence="2">Activator of Hsp90 ATPase homologue 1/2-like C-terminal domain-containing protein</fullName>
    </recommendedName>
</protein>
<evidence type="ECO:0000313" key="3">
    <source>
        <dbReference type="EMBL" id="GAA1973703.1"/>
    </source>
</evidence>
<gene>
    <name evidence="3" type="ORF">GCM10009838_37020</name>
</gene>
<dbReference type="EMBL" id="BAAAQM010000019">
    <property type="protein sequence ID" value="GAA1973703.1"/>
    <property type="molecule type" value="Genomic_DNA"/>
</dbReference>
<dbReference type="InterPro" id="IPR023393">
    <property type="entry name" value="START-like_dom_sf"/>
</dbReference>
<dbReference type="RefSeq" id="WP_344658291.1">
    <property type="nucleotide sequence ID" value="NZ_BAAAQM010000019.1"/>
</dbReference>
<comment type="caution">
    <text evidence="3">The sequence shown here is derived from an EMBL/GenBank/DDBJ whole genome shotgun (WGS) entry which is preliminary data.</text>
</comment>
<proteinExistence type="inferred from homology"/>
<evidence type="ECO:0000259" key="2">
    <source>
        <dbReference type="Pfam" id="PF08327"/>
    </source>
</evidence>
<reference evidence="4" key="1">
    <citation type="journal article" date="2019" name="Int. J. Syst. Evol. Microbiol.">
        <title>The Global Catalogue of Microorganisms (GCM) 10K type strain sequencing project: providing services to taxonomists for standard genome sequencing and annotation.</title>
        <authorList>
            <consortium name="The Broad Institute Genomics Platform"/>
            <consortium name="The Broad Institute Genome Sequencing Center for Infectious Disease"/>
            <person name="Wu L."/>
            <person name="Ma J."/>
        </authorList>
    </citation>
    <scope>NUCLEOTIDE SEQUENCE [LARGE SCALE GENOMIC DNA]</scope>
    <source>
        <strain evidence="4">JCM 16013</strain>
    </source>
</reference>
<dbReference type="SUPFAM" id="SSF55961">
    <property type="entry name" value="Bet v1-like"/>
    <property type="match status" value="1"/>
</dbReference>